<dbReference type="Proteomes" id="UP000481153">
    <property type="component" value="Unassembled WGS sequence"/>
</dbReference>
<gene>
    <name evidence="1" type="ORF">Ae201684_003527</name>
</gene>
<sequence length="87" mass="10026">MPPPPPRRFLTKAASSTTLHFWNVRTRMLFFRLETDSTPWTTHGAEREPPRAAWREEQAGILPVIYNTTVMPTTLREDDAGKEDSRS</sequence>
<comment type="caution">
    <text evidence="1">The sequence shown here is derived from an EMBL/GenBank/DDBJ whole genome shotgun (WGS) entry which is preliminary data.</text>
</comment>
<organism evidence="1 2">
    <name type="scientific">Aphanomyces euteiches</name>
    <dbReference type="NCBI Taxonomy" id="100861"/>
    <lineage>
        <taxon>Eukaryota</taxon>
        <taxon>Sar</taxon>
        <taxon>Stramenopiles</taxon>
        <taxon>Oomycota</taxon>
        <taxon>Saprolegniomycetes</taxon>
        <taxon>Saprolegniales</taxon>
        <taxon>Verrucalvaceae</taxon>
        <taxon>Aphanomyces</taxon>
    </lineage>
</organism>
<evidence type="ECO:0000313" key="1">
    <source>
        <dbReference type="EMBL" id="KAF0741238.1"/>
    </source>
</evidence>
<keyword evidence="2" id="KW-1185">Reference proteome</keyword>
<reference evidence="1 2" key="1">
    <citation type="submission" date="2019-07" db="EMBL/GenBank/DDBJ databases">
        <title>Genomics analysis of Aphanomyces spp. identifies a new class of oomycete effector associated with host adaptation.</title>
        <authorList>
            <person name="Gaulin E."/>
        </authorList>
    </citation>
    <scope>NUCLEOTIDE SEQUENCE [LARGE SCALE GENOMIC DNA]</scope>
    <source>
        <strain evidence="1 2">ATCC 201684</strain>
    </source>
</reference>
<proteinExistence type="predicted"/>
<evidence type="ECO:0000313" key="2">
    <source>
        <dbReference type="Proteomes" id="UP000481153"/>
    </source>
</evidence>
<dbReference type="AlphaFoldDB" id="A0A6G0XLI5"/>
<protein>
    <submittedName>
        <fullName evidence="1">Uncharacterized protein</fullName>
    </submittedName>
</protein>
<accession>A0A6G0XLI5</accession>
<name>A0A6G0XLI5_9STRA</name>
<dbReference type="EMBL" id="VJMJ01000038">
    <property type="protein sequence ID" value="KAF0741238.1"/>
    <property type="molecule type" value="Genomic_DNA"/>
</dbReference>